<evidence type="ECO:0000256" key="3">
    <source>
        <dbReference type="ARBA" id="ARBA00018323"/>
    </source>
</evidence>
<dbReference type="FunFam" id="3.40.1010.10:FF:000001">
    <property type="entry name" value="Siroheme synthase"/>
    <property type="match status" value="1"/>
</dbReference>
<accession>A0A150KUT6</accession>
<dbReference type="GO" id="GO:0019354">
    <property type="term" value="P:siroheme biosynthetic process"/>
    <property type="evidence" value="ECO:0007669"/>
    <property type="project" value="InterPro"/>
</dbReference>
<dbReference type="eggNOG" id="COG0007">
    <property type="taxonomic scope" value="Bacteria"/>
</dbReference>
<evidence type="ECO:0000256" key="6">
    <source>
        <dbReference type="ARBA" id="ARBA00022691"/>
    </source>
</evidence>
<dbReference type="EC" id="2.1.1.107" evidence="2"/>
<evidence type="ECO:0000313" key="12">
    <source>
        <dbReference type="Proteomes" id="UP000075455"/>
    </source>
</evidence>
<dbReference type="NCBIfam" id="NF004790">
    <property type="entry name" value="PRK06136.1"/>
    <property type="match status" value="1"/>
</dbReference>
<keyword evidence="7" id="KW-0627">Porphyrin biosynthesis</keyword>
<comment type="caution">
    <text evidence="11">The sequence shown here is derived from an EMBL/GenBank/DDBJ whole genome shotgun (WGS) entry which is preliminary data.</text>
</comment>
<keyword evidence="6" id="KW-0949">S-adenosyl-L-methionine</keyword>
<dbReference type="InterPro" id="IPR003043">
    <property type="entry name" value="Uropor_MeTrfase_CS"/>
</dbReference>
<dbReference type="InterPro" id="IPR006366">
    <property type="entry name" value="CobA/CysG_C"/>
</dbReference>
<dbReference type="Gene3D" id="3.40.1010.10">
    <property type="entry name" value="Cobalt-precorrin-4 Transmethylase, Domain 1"/>
    <property type="match status" value="1"/>
</dbReference>
<dbReference type="PROSITE" id="PS00839">
    <property type="entry name" value="SUMT_1"/>
    <property type="match status" value="1"/>
</dbReference>
<dbReference type="InterPro" id="IPR050161">
    <property type="entry name" value="Siro_Cobalamin_biosynth"/>
</dbReference>
<protein>
    <recommendedName>
        <fullName evidence="3">Uroporphyrinogen-III C-methyltransferase</fullName>
        <ecNumber evidence="2">2.1.1.107</ecNumber>
    </recommendedName>
    <alternativeName>
        <fullName evidence="8">Uroporphyrinogen III methylase</fullName>
    </alternativeName>
</protein>
<dbReference type="SUPFAM" id="SSF53790">
    <property type="entry name" value="Tetrapyrrole methylase"/>
    <property type="match status" value="1"/>
</dbReference>
<organism evidence="11 12">
    <name type="scientific">Saccharococcus caldoxylosilyticus</name>
    <dbReference type="NCBI Taxonomy" id="81408"/>
    <lineage>
        <taxon>Bacteria</taxon>
        <taxon>Bacillati</taxon>
        <taxon>Bacillota</taxon>
        <taxon>Bacilli</taxon>
        <taxon>Bacillales</taxon>
        <taxon>Anoxybacillaceae</taxon>
        <taxon>Saccharococcus</taxon>
    </lineage>
</organism>
<evidence type="ECO:0000256" key="4">
    <source>
        <dbReference type="ARBA" id="ARBA00022603"/>
    </source>
</evidence>
<comment type="similarity">
    <text evidence="1 9">Belongs to the precorrin methyltransferase family.</text>
</comment>
<dbReference type="CDD" id="cd11642">
    <property type="entry name" value="SUMT"/>
    <property type="match status" value="1"/>
</dbReference>
<sequence>MSTANPAILPENKANGERAETKMGKVYLVGAGPGDPELITVKGLKCIQQADVILYDRLINEELLSYAKKDAELIFCGKLPGYHTMQQETINHFLVRHAKKGKTVVRLKGGDPFVFGRGGEEAEALVKHGIEFEIVPGITSGIAAAAYAGIPVTHRDFSSSVAFITGHKRKGSEEEIKWETLAKGIDTLAIYMGISNLPYICNQLMKYGKSPSTPVAAIQWGTTVDQRTVTATLATIANVVAKEKIENPSMIIIGDVVKLRANIQWFEQLLAKQSAAANTAL</sequence>
<dbReference type="InterPro" id="IPR035996">
    <property type="entry name" value="4pyrrol_Methylase_sf"/>
</dbReference>
<proteinExistence type="inferred from homology"/>
<gene>
    <name evidence="11" type="ORF">B4119_0440</name>
</gene>
<dbReference type="Gene3D" id="3.30.950.10">
    <property type="entry name" value="Methyltransferase, Cobalt-precorrin-4 Transmethylase, Domain 2"/>
    <property type="match status" value="1"/>
</dbReference>
<evidence type="ECO:0000256" key="8">
    <source>
        <dbReference type="ARBA" id="ARBA00079776"/>
    </source>
</evidence>
<dbReference type="PATRIC" id="fig|81408.3.peg.2541"/>
<dbReference type="InterPro" id="IPR014776">
    <property type="entry name" value="4pyrrole_Mease_sub2"/>
</dbReference>
<dbReference type="AlphaFoldDB" id="A0A150KUT6"/>
<dbReference type="EMBL" id="LQYS01000142">
    <property type="protein sequence ID" value="KYD03589.1"/>
    <property type="molecule type" value="Genomic_DNA"/>
</dbReference>
<evidence type="ECO:0000313" key="11">
    <source>
        <dbReference type="EMBL" id="KYD03589.1"/>
    </source>
</evidence>
<name>A0A150KUT6_9BACL</name>
<evidence type="ECO:0000256" key="1">
    <source>
        <dbReference type="ARBA" id="ARBA00005879"/>
    </source>
</evidence>
<dbReference type="Pfam" id="PF00590">
    <property type="entry name" value="TP_methylase"/>
    <property type="match status" value="1"/>
</dbReference>
<reference evidence="11 12" key="1">
    <citation type="submission" date="2016-01" db="EMBL/GenBank/DDBJ databases">
        <title>Draft Genome Sequences of Seven Thermophilic Sporeformers Isolated from Foods.</title>
        <authorList>
            <person name="Berendsen E.M."/>
            <person name="Wells-Bennik M.H."/>
            <person name="Krawcyk A.O."/>
            <person name="De Jong A."/>
            <person name="Holsappel S."/>
            <person name="Eijlander R.T."/>
            <person name="Kuipers O.P."/>
        </authorList>
    </citation>
    <scope>NUCLEOTIDE SEQUENCE [LARGE SCALE GENOMIC DNA]</scope>
    <source>
        <strain evidence="11 12">B4119</strain>
    </source>
</reference>
<dbReference type="PANTHER" id="PTHR45790">
    <property type="entry name" value="SIROHEME SYNTHASE-RELATED"/>
    <property type="match status" value="1"/>
</dbReference>
<dbReference type="PANTHER" id="PTHR45790:SF3">
    <property type="entry name" value="S-ADENOSYL-L-METHIONINE-DEPENDENT UROPORPHYRINOGEN III METHYLTRANSFERASE, CHLOROPLASTIC"/>
    <property type="match status" value="1"/>
</dbReference>
<evidence type="ECO:0000256" key="7">
    <source>
        <dbReference type="ARBA" id="ARBA00023244"/>
    </source>
</evidence>
<keyword evidence="5 9" id="KW-0808">Transferase</keyword>
<feature type="domain" description="Tetrapyrrole methylase" evidence="10">
    <location>
        <begin position="25"/>
        <end position="236"/>
    </location>
</feature>
<evidence type="ECO:0000256" key="9">
    <source>
        <dbReference type="RuleBase" id="RU003960"/>
    </source>
</evidence>
<evidence type="ECO:0000259" key="10">
    <source>
        <dbReference type="Pfam" id="PF00590"/>
    </source>
</evidence>
<dbReference type="NCBIfam" id="TIGR01469">
    <property type="entry name" value="cobA_cysG_Cterm"/>
    <property type="match status" value="1"/>
</dbReference>
<dbReference type="GO" id="GO:0032259">
    <property type="term" value="P:methylation"/>
    <property type="evidence" value="ECO:0007669"/>
    <property type="project" value="UniProtKB-KW"/>
</dbReference>
<evidence type="ECO:0000256" key="2">
    <source>
        <dbReference type="ARBA" id="ARBA00012162"/>
    </source>
</evidence>
<dbReference type="STRING" id="81408.B4119_0440"/>
<dbReference type="GO" id="GO:0004851">
    <property type="term" value="F:uroporphyrin-III C-methyltransferase activity"/>
    <property type="evidence" value="ECO:0007669"/>
    <property type="project" value="UniProtKB-EC"/>
</dbReference>
<dbReference type="Proteomes" id="UP000075455">
    <property type="component" value="Unassembled WGS sequence"/>
</dbReference>
<dbReference type="InterPro" id="IPR000878">
    <property type="entry name" value="4pyrrol_Mease"/>
</dbReference>
<dbReference type="PROSITE" id="PS00840">
    <property type="entry name" value="SUMT_2"/>
    <property type="match status" value="1"/>
</dbReference>
<dbReference type="FunFam" id="3.30.950.10:FF:000001">
    <property type="entry name" value="Siroheme synthase"/>
    <property type="match status" value="1"/>
</dbReference>
<dbReference type="InterPro" id="IPR014777">
    <property type="entry name" value="4pyrrole_Mease_sub1"/>
</dbReference>
<keyword evidence="4 9" id="KW-0489">Methyltransferase</keyword>
<evidence type="ECO:0000256" key="5">
    <source>
        <dbReference type="ARBA" id="ARBA00022679"/>
    </source>
</evidence>